<proteinExistence type="predicted"/>
<sequence>MEVFFGYKSGAVEASWAHNPQVPGSEQSYRSEKVGGEDPRVYYSSTSEEAADFSRFRTVWKLFGTKSFSQWG</sequence>
<organism evidence="1 2">
    <name type="scientific">Taxus chinensis</name>
    <name type="common">Chinese yew</name>
    <name type="synonym">Taxus wallichiana var. chinensis</name>
    <dbReference type="NCBI Taxonomy" id="29808"/>
    <lineage>
        <taxon>Eukaryota</taxon>
        <taxon>Viridiplantae</taxon>
        <taxon>Streptophyta</taxon>
        <taxon>Embryophyta</taxon>
        <taxon>Tracheophyta</taxon>
        <taxon>Spermatophyta</taxon>
        <taxon>Pinopsida</taxon>
        <taxon>Pinidae</taxon>
        <taxon>Conifers II</taxon>
        <taxon>Cupressales</taxon>
        <taxon>Taxaceae</taxon>
        <taxon>Taxus</taxon>
    </lineage>
</organism>
<name>A0AA38FFG2_TAXCH</name>
<keyword evidence="2" id="KW-1185">Reference proteome</keyword>
<protein>
    <submittedName>
        <fullName evidence="1">Uncharacterized protein</fullName>
    </submittedName>
</protein>
<comment type="caution">
    <text evidence="1">The sequence shown here is derived from an EMBL/GenBank/DDBJ whole genome shotgun (WGS) entry which is preliminary data.</text>
</comment>
<dbReference type="AlphaFoldDB" id="A0AA38FFG2"/>
<gene>
    <name evidence="1" type="ORF">KI387_011668</name>
</gene>
<reference evidence="1 2" key="1">
    <citation type="journal article" date="2021" name="Nat. Plants">
        <title>The Taxus genome provides insights into paclitaxel biosynthesis.</title>
        <authorList>
            <person name="Xiong X."/>
            <person name="Gou J."/>
            <person name="Liao Q."/>
            <person name="Li Y."/>
            <person name="Zhou Q."/>
            <person name="Bi G."/>
            <person name="Li C."/>
            <person name="Du R."/>
            <person name="Wang X."/>
            <person name="Sun T."/>
            <person name="Guo L."/>
            <person name="Liang H."/>
            <person name="Lu P."/>
            <person name="Wu Y."/>
            <person name="Zhang Z."/>
            <person name="Ro D.K."/>
            <person name="Shang Y."/>
            <person name="Huang S."/>
            <person name="Yan J."/>
        </authorList>
    </citation>
    <scope>NUCLEOTIDE SEQUENCE [LARGE SCALE GENOMIC DNA]</scope>
    <source>
        <strain evidence="1">Ta-2019</strain>
    </source>
</reference>
<dbReference type="EMBL" id="JAHRHJ020000009">
    <property type="protein sequence ID" value="KAH9300085.1"/>
    <property type="molecule type" value="Genomic_DNA"/>
</dbReference>
<feature type="non-terminal residue" evidence="1">
    <location>
        <position position="72"/>
    </location>
</feature>
<evidence type="ECO:0000313" key="2">
    <source>
        <dbReference type="Proteomes" id="UP000824469"/>
    </source>
</evidence>
<dbReference type="Proteomes" id="UP000824469">
    <property type="component" value="Unassembled WGS sequence"/>
</dbReference>
<evidence type="ECO:0000313" key="1">
    <source>
        <dbReference type="EMBL" id="KAH9300085.1"/>
    </source>
</evidence>
<accession>A0AA38FFG2</accession>